<name>A0A9W3SN37_LACJH</name>
<sequence length="62" mass="7445">MNKEKTKNTLAERHALKRLDKVEENQRKAYEKKQNDFPWKQLVMGMLFGIILLLMLIQMIVK</sequence>
<reference evidence="3 5" key="2">
    <citation type="submission" date="2020-01" db="EMBL/GenBank/DDBJ databases">
        <title>Complete and circular genome sequences of six lactobacillus isolates from horses.</title>
        <authorList>
            <person name="Hassan H.M."/>
        </authorList>
    </citation>
    <scope>NUCLEOTIDE SEQUENCE [LARGE SCALE GENOMIC DNA]</scope>
    <source>
        <strain evidence="3 5">3DG</strain>
    </source>
</reference>
<evidence type="ECO:0000313" key="3">
    <source>
        <dbReference type="EMBL" id="QLL67696.1"/>
    </source>
</evidence>
<keyword evidence="1" id="KW-0812">Transmembrane</keyword>
<evidence type="ECO:0000313" key="5">
    <source>
        <dbReference type="Proteomes" id="UP000510788"/>
    </source>
</evidence>
<dbReference type="EMBL" id="CP016400">
    <property type="protein sequence ID" value="AOG26755.1"/>
    <property type="molecule type" value="Genomic_DNA"/>
</dbReference>
<evidence type="ECO:0000256" key="1">
    <source>
        <dbReference type="SAM" id="Phobius"/>
    </source>
</evidence>
<gene>
    <name evidence="2" type="ORF">BBP16_08100</name>
    <name evidence="3" type="ORF">GTO82_01910</name>
</gene>
<evidence type="ECO:0000313" key="4">
    <source>
        <dbReference type="Proteomes" id="UP000094691"/>
    </source>
</evidence>
<dbReference type="Proteomes" id="UP000510788">
    <property type="component" value="Chromosome"/>
</dbReference>
<organism evidence="2 4">
    <name type="scientific">Lactobacillus johnsonii</name>
    <dbReference type="NCBI Taxonomy" id="33959"/>
    <lineage>
        <taxon>Bacteria</taxon>
        <taxon>Bacillati</taxon>
        <taxon>Bacillota</taxon>
        <taxon>Bacilli</taxon>
        <taxon>Lactobacillales</taxon>
        <taxon>Lactobacillaceae</taxon>
        <taxon>Lactobacillus</taxon>
    </lineage>
</organism>
<feature type="transmembrane region" description="Helical" evidence="1">
    <location>
        <begin position="42"/>
        <end position="61"/>
    </location>
</feature>
<dbReference type="RefSeq" id="WP_044025913.1">
    <property type="nucleotide sequence ID" value="NZ_CP047409.1"/>
</dbReference>
<dbReference type="EMBL" id="CP047409">
    <property type="protein sequence ID" value="QLL67696.1"/>
    <property type="molecule type" value="Genomic_DNA"/>
</dbReference>
<accession>A0A9W3SN37</accession>
<evidence type="ECO:0000313" key="2">
    <source>
        <dbReference type="EMBL" id="AOG26755.1"/>
    </source>
</evidence>
<reference evidence="2 4" key="1">
    <citation type="submission" date="2016-07" db="EMBL/GenBank/DDBJ databases">
        <title>Genome sequencing project for further understanding the molecular mechanisms of preventing non-alcoholic fatty liver disease.</title>
        <authorList>
            <person name="Wang H."/>
        </authorList>
    </citation>
    <scope>NUCLEOTIDE SEQUENCE [LARGE SCALE GENOMIC DNA]</scope>
    <source>
        <strain evidence="2 4">BS15</strain>
    </source>
</reference>
<protein>
    <submittedName>
        <fullName evidence="2">Uncharacterized protein</fullName>
    </submittedName>
</protein>
<keyword evidence="1" id="KW-1133">Transmembrane helix</keyword>
<dbReference type="Proteomes" id="UP000094691">
    <property type="component" value="Chromosome"/>
</dbReference>
<proteinExistence type="predicted"/>
<keyword evidence="1" id="KW-0472">Membrane</keyword>
<dbReference type="AlphaFoldDB" id="A0A9W3SN37"/>